<feature type="domain" description="Glycosyl hydrolase-like 10" evidence="4">
    <location>
        <begin position="91"/>
        <end position="368"/>
    </location>
</feature>
<accession>A0ABP9UBW4</accession>
<dbReference type="PANTHER" id="PTHR43405">
    <property type="entry name" value="GLYCOSYL HYDROLASE DIGH"/>
    <property type="match status" value="1"/>
</dbReference>
<proteinExistence type="predicted"/>
<keyword evidence="6" id="KW-1185">Reference proteome</keyword>
<dbReference type="InterPro" id="IPR052177">
    <property type="entry name" value="Divisome_Glycosyl_Hydrolase"/>
</dbReference>
<dbReference type="PANTHER" id="PTHR43405:SF1">
    <property type="entry name" value="GLYCOSYL HYDROLASE DIGH"/>
    <property type="match status" value="1"/>
</dbReference>
<organism evidence="5 6">
    <name type="scientific">Deinococcus caeni</name>
    <dbReference type="NCBI Taxonomy" id="569127"/>
    <lineage>
        <taxon>Bacteria</taxon>
        <taxon>Thermotogati</taxon>
        <taxon>Deinococcota</taxon>
        <taxon>Deinococci</taxon>
        <taxon>Deinococcales</taxon>
        <taxon>Deinococcaceae</taxon>
        <taxon>Deinococcus</taxon>
    </lineage>
</organism>
<dbReference type="InterPro" id="IPR003790">
    <property type="entry name" value="GHL10"/>
</dbReference>
<name>A0ABP9UBW4_9DEIO</name>
<dbReference type="Gene3D" id="3.20.20.80">
    <property type="entry name" value="Glycosidases"/>
    <property type="match status" value="1"/>
</dbReference>
<feature type="region of interest" description="Disordered" evidence="2">
    <location>
        <begin position="54"/>
        <end position="76"/>
    </location>
</feature>
<sequence length="564" mass="60336">MAFMSWRAGCGSLPLTIMTFPLSRRAAPFLLSSALVLSAGVGRVAAQDAPVTQPAAPATAGAPTVPASTTPAPTTPAPAVPVPGTQPGANLRGLWIDAFGPGLKTRAQVAQTVADAGRMGVNTLFVQAIRRADCLCLKASVPTVTDADLEKNFDPLRVITTLAHARGMRVIAWASVTGVGNTAAPNTDPAHVLRRHGAGAGVNSWLARRPDGSWQEGRDTWLDAGIPAAAEYMTQAVLSIVRNYPVDGVQLDRIRYPDGDVWGYDPKTLARYRAETGRAGTPAPSDPVWAAWKRQQVTNLVRRITLESKALRPELWVSAATITYQTAPRAGDLTGFRRTRTYGDVLQDWPEWMRAGLIDLNVLMNYKRDGQPDQAQWFDGWNAFALSVRDRPDGARAAVAAGTAMYLNDPAVTAAQARRSVQTGMGWVGYSYRTPTAGVYGQRESAAQGLKAVQAVLSAPGMPLERPLRWTDEAPTVRGLLGRVTGAATPGHRTVQAVQGGQVVAEVLTDALGYYGFAALPAGKTEVRVSGQRWTDTIPERGVVRLPDLLIRDAAPVPVLPPRR</sequence>
<protein>
    <recommendedName>
        <fullName evidence="4">Glycosyl hydrolase-like 10 domain-containing protein</fullName>
    </recommendedName>
</protein>
<evidence type="ECO:0000259" key="4">
    <source>
        <dbReference type="Pfam" id="PF02638"/>
    </source>
</evidence>
<feature type="compositionally biased region" description="Low complexity" evidence="2">
    <location>
        <begin position="54"/>
        <end position="72"/>
    </location>
</feature>
<evidence type="ECO:0000313" key="5">
    <source>
        <dbReference type="EMBL" id="GAA5440248.1"/>
    </source>
</evidence>
<dbReference type="SUPFAM" id="SSF51445">
    <property type="entry name" value="(Trans)glycosidases"/>
    <property type="match status" value="1"/>
</dbReference>
<dbReference type="Pfam" id="PF02638">
    <property type="entry name" value="GHL10"/>
    <property type="match status" value="1"/>
</dbReference>
<feature type="chain" id="PRO_5047005957" description="Glycosyl hydrolase-like 10 domain-containing protein" evidence="3">
    <location>
        <begin position="27"/>
        <end position="564"/>
    </location>
</feature>
<comment type="caution">
    <text evidence="5">The sequence shown here is derived from an EMBL/GenBank/DDBJ whole genome shotgun (WGS) entry which is preliminary data.</text>
</comment>
<reference evidence="5 6" key="1">
    <citation type="submission" date="2024-02" db="EMBL/GenBank/DDBJ databases">
        <title>Deinococcus caeni NBRC 101312.</title>
        <authorList>
            <person name="Ichikawa N."/>
            <person name="Katano-Makiyama Y."/>
            <person name="Hidaka K."/>
        </authorList>
    </citation>
    <scope>NUCLEOTIDE SEQUENCE [LARGE SCALE GENOMIC DNA]</scope>
    <source>
        <strain evidence="5 6">NBRC 101312</strain>
    </source>
</reference>
<feature type="signal peptide" evidence="3">
    <location>
        <begin position="1"/>
        <end position="26"/>
    </location>
</feature>
<dbReference type="Proteomes" id="UP001423409">
    <property type="component" value="Unassembled WGS sequence"/>
</dbReference>
<evidence type="ECO:0000256" key="3">
    <source>
        <dbReference type="SAM" id="SignalP"/>
    </source>
</evidence>
<keyword evidence="1 3" id="KW-0732">Signal</keyword>
<dbReference type="InterPro" id="IPR017853">
    <property type="entry name" value="GH"/>
</dbReference>
<evidence type="ECO:0000256" key="2">
    <source>
        <dbReference type="SAM" id="MobiDB-lite"/>
    </source>
</evidence>
<dbReference type="EMBL" id="BAABQU010000018">
    <property type="protein sequence ID" value="GAA5440248.1"/>
    <property type="molecule type" value="Genomic_DNA"/>
</dbReference>
<evidence type="ECO:0000256" key="1">
    <source>
        <dbReference type="ARBA" id="ARBA00022729"/>
    </source>
</evidence>
<gene>
    <name evidence="5" type="ORF">Dcae01_01759</name>
</gene>
<evidence type="ECO:0000313" key="6">
    <source>
        <dbReference type="Proteomes" id="UP001423409"/>
    </source>
</evidence>